<dbReference type="AlphaFoldDB" id="A0A1V2G8H0"/>
<dbReference type="Proteomes" id="UP000188967">
    <property type="component" value="Unassembled WGS sequence"/>
</dbReference>
<reference evidence="1 2" key="1">
    <citation type="submission" date="2017-01" db="EMBL/GenBank/DDBJ databases">
        <title>Draft genome sequence of an E. coli strain isolated from human, in Amazon, Brazil.</title>
        <authorList>
            <person name="Moura Q."/>
            <person name="Fernandes M.R."/>
            <person name="Cerdeira L."/>
            <person name="Vianello M."/>
            <person name="Souza T.A."/>
            <person name="Ienne S."/>
            <person name="Lincopan N."/>
        </authorList>
    </citation>
    <scope>NUCLEOTIDE SEQUENCE [LARGE SCALE GENOMIC DNA]</scope>
    <source>
        <strain evidence="1 2">ICBEcBL-II-13</strain>
    </source>
</reference>
<feature type="non-terminal residue" evidence="1">
    <location>
        <position position="1"/>
    </location>
</feature>
<comment type="caution">
    <text evidence="1">The sequence shown here is derived from an EMBL/GenBank/DDBJ whole genome shotgun (WGS) entry which is preliminary data.</text>
</comment>
<protein>
    <submittedName>
        <fullName evidence="1">Uncharacterized protein</fullName>
    </submittedName>
</protein>
<accession>A0A1V2G8H0</accession>
<evidence type="ECO:0000313" key="1">
    <source>
        <dbReference type="EMBL" id="ONG31515.1"/>
    </source>
</evidence>
<dbReference type="EMBL" id="MTPS01000394">
    <property type="protein sequence ID" value="ONG31515.1"/>
    <property type="molecule type" value="Genomic_DNA"/>
</dbReference>
<organism evidence="1 2">
    <name type="scientific">Escherichia coli</name>
    <dbReference type="NCBI Taxonomy" id="562"/>
    <lineage>
        <taxon>Bacteria</taxon>
        <taxon>Pseudomonadati</taxon>
        <taxon>Pseudomonadota</taxon>
        <taxon>Gammaproteobacteria</taxon>
        <taxon>Enterobacterales</taxon>
        <taxon>Enterobacteriaceae</taxon>
        <taxon>Escherichia</taxon>
    </lineage>
</organism>
<name>A0A1V2G8H0_ECOLX</name>
<gene>
    <name evidence="1" type="ORF">BXT93_21675</name>
</gene>
<proteinExistence type="predicted"/>
<sequence>KALHSGSVHICYLAPDPVAVRDKPRAPRSGDFVRQSPGVQGAAAIGRPLRAPCASDYMKQCT</sequence>
<evidence type="ECO:0000313" key="2">
    <source>
        <dbReference type="Proteomes" id="UP000188967"/>
    </source>
</evidence>